<dbReference type="Pfam" id="PF21090">
    <property type="entry name" value="P-loop_SecA"/>
    <property type="match status" value="1"/>
</dbReference>
<proteinExistence type="inferred from homology"/>
<dbReference type="Gene3D" id="1.10.3060.10">
    <property type="entry name" value="Helical scaffold and wing domains of SecA"/>
    <property type="match status" value="1"/>
</dbReference>
<evidence type="ECO:0000259" key="16">
    <source>
        <dbReference type="PROSITE" id="PS51196"/>
    </source>
</evidence>
<dbReference type="InterPro" id="IPR027417">
    <property type="entry name" value="P-loop_NTPase"/>
</dbReference>
<keyword evidence="9 12" id="KW-1278">Translocase</keyword>
<dbReference type="Pfam" id="PF01043">
    <property type="entry name" value="SecA_PP_bind"/>
    <property type="match status" value="1"/>
</dbReference>
<dbReference type="NCBIfam" id="TIGR00963">
    <property type="entry name" value="secA"/>
    <property type="match status" value="1"/>
</dbReference>
<evidence type="ECO:0000256" key="10">
    <source>
        <dbReference type="ARBA" id="ARBA00023010"/>
    </source>
</evidence>
<dbReference type="InterPro" id="IPR014001">
    <property type="entry name" value="Helicase_ATP-bd"/>
</dbReference>
<keyword evidence="10 12" id="KW-0811">Translocation</keyword>
<sequence>MFNLIKKLFHWIKGLFNPSNRFLKRNNKIVDKIDKLQVYTSKLRDEDFPKETERLKKLFKKGFSLDQLLIEAFALAREAAKRITGLNCYRVQILGSIVLHQGKIAEMKTGEGKTLTSVLPAYLNALSGESVHIVTVNEYLADREANGLIGKVFKFLGLSVGLNIKSKNIEAKKQAYECDILYSTNSELGFDYLRDNMEMKFSNILMKRKYNYAILDEVDSILIDEGRTPLIISNQTKQNIHFYRDSDRFVKKLKEDHYLIDLESKTIELTESGIKKAEIFFQTKDLYNSKNYILLHCIKNALKAYFILEKNKDYLVEKDKVLIIDHFTGRILHGRQFSEGLHQALEVKEGCTVKEETDISATITYQNFFRIYKKLSGMTGTAKTEEREFINIYNMPVVEIPTNKPMIREDAPDFVFLNLKDKWEGLLNEIEYRFKKQQPILIGTVTVEVSEQISKKLKKIKIPHEVLNAKNHFKEAEIIAKAGNKGSVTIATNMAGRGTDIRLGEGVKELGGLAVLGTERHESRRIDNQLRGRSGRQGDKGYSRFFVSGEDELVVRFSGSKIKKLISLLQQSKQQKERISSNFLTNFFTNLQKKIESSNYNSRKFLLQFDSVLGLQRDIIYKQRREVLTSDNVNIEKIALSLIKKTLDQKIDLFFYKKFNKNKKEENLVNFIHFLEISLFPKNTLNLELLKNIYMENKNFSKIEIKKTLFLTVEELLNKIKIKLNNINEKKYFIFLKEIILNNIDMHFKKHISLMLSLRKSINFVGYGQQNILMVYQTEGQKFFNEMIQNISFDISCMILKSSVLENIISK</sequence>
<dbReference type="GO" id="GO:0017038">
    <property type="term" value="P:protein import"/>
    <property type="evidence" value="ECO:0007669"/>
    <property type="project" value="InterPro"/>
</dbReference>
<dbReference type="NCBIfam" id="NF006630">
    <property type="entry name" value="PRK09200.1"/>
    <property type="match status" value="1"/>
</dbReference>
<dbReference type="PANTHER" id="PTHR30612">
    <property type="entry name" value="SECA INNER MEMBRANE COMPONENT OF SEC PROTEIN SECRETION SYSTEM"/>
    <property type="match status" value="1"/>
</dbReference>
<keyword evidence="11 12" id="KW-0472">Membrane</keyword>
<evidence type="ECO:0000259" key="15">
    <source>
        <dbReference type="PROSITE" id="PS51194"/>
    </source>
</evidence>
<dbReference type="HAMAP" id="MF_01382">
    <property type="entry name" value="SecA"/>
    <property type="match status" value="1"/>
</dbReference>
<keyword evidence="3 12" id="KW-0813">Transport</keyword>
<dbReference type="InterPro" id="IPR036670">
    <property type="entry name" value="SecA_X-link_sf"/>
</dbReference>
<evidence type="ECO:0000256" key="8">
    <source>
        <dbReference type="ARBA" id="ARBA00022927"/>
    </source>
</evidence>
<organism evidence="17">
    <name type="scientific">Palm lethal yellowing phytoplasma</name>
    <dbReference type="NCBI Taxonomy" id="39646"/>
    <lineage>
        <taxon>Bacteria</taxon>
        <taxon>Bacillati</taxon>
        <taxon>Mycoplasmatota</taxon>
        <taxon>Mollicutes</taxon>
        <taxon>Acholeplasmatales</taxon>
        <taxon>Acholeplasmataceae</taxon>
        <taxon>Candidatus Phytoplasma</taxon>
        <taxon>16SrIV (Coconut lethal yellows group)</taxon>
    </lineage>
</organism>
<comment type="subcellular location">
    <subcellularLocation>
        <location evidence="12">Cell membrane</location>
        <topology evidence="12">Peripheral membrane protein</topology>
        <orientation evidence="12">Cytoplasmic side</orientation>
    </subcellularLocation>
    <subcellularLocation>
        <location evidence="12">Cytoplasm</location>
    </subcellularLocation>
    <subcellularLocation>
        <location evidence="1">Membrane</location>
        <topology evidence="1">Peripheral membrane protein</topology>
    </subcellularLocation>
    <text evidence="12">Distribution is 50-50.</text>
</comment>
<dbReference type="CDD" id="cd17928">
    <property type="entry name" value="DEXDc_SecA"/>
    <property type="match status" value="1"/>
</dbReference>
<dbReference type="SUPFAM" id="SSF52540">
    <property type="entry name" value="P-loop containing nucleoside triphosphate hydrolases"/>
    <property type="match status" value="2"/>
</dbReference>
<dbReference type="PROSITE" id="PS51196">
    <property type="entry name" value="SECA_MOTOR_DEAD"/>
    <property type="match status" value="1"/>
</dbReference>
<evidence type="ECO:0000256" key="5">
    <source>
        <dbReference type="ARBA" id="ARBA00022490"/>
    </source>
</evidence>
<evidence type="ECO:0000256" key="13">
    <source>
        <dbReference type="RuleBase" id="RU003874"/>
    </source>
</evidence>
<dbReference type="Pfam" id="PF07516">
    <property type="entry name" value="SecA_SW"/>
    <property type="match status" value="1"/>
</dbReference>
<keyword evidence="6 12" id="KW-0547">Nucleotide-binding</keyword>
<dbReference type="GO" id="GO:0065002">
    <property type="term" value="P:intracellular protein transmembrane transport"/>
    <property type="evidence" value="ECO:0007669"/>
    <property type="project" value="UniProtKB-UniRule"/>
</dbReference>
<dbReference type="Gene3D" id="3.90.1440.10">
    <property type="entry name" value="SecA, preprotein cross-linking domain"/>
    <property type="match status" value="1"/>
</dbReference>
<dbReference type="GO" id="GO:0006605">
    <property type="term" value="P:protein targeting"/>
    <property type="evidence" value="ECO:0007669"/>
    <property type="project" value="UniProtKB-UniRule"/>
</dbReference>
<evidence type="ECO:0000256" key="7">
    <source>
        <dbReference type="ARBA" id="ARBA00022840"/>
    </source>
</evidence>
<evidence type="ECO:0000259" key="14">
    <source>
        <dbReference type="PROSITE" id="PS51192"/>
    </source>
</evidence>
<keyword evidence="4 12" id="KW-1003">Cell membrane</keyword>
<comment type="function">
    <text evidence="12">Part of the Sec protein translocase complex. Interacts with the SecYEG preprotein conducting channel. Has a central role in coupling the hydrolysis of ATP to the transfer of proteins into and across the cell membrane, serving as an ATP-driven molecular motor driving the stepwise translocation of polypeptide chains across the membrane.</text>
</comment>
<feature type="domain" description="Helicase ATP-binding" evidence="14">
    <location>
        <begin position="94"/>
        <end position="253"/>
    </location>
</feature>
<feature type="domain" description="Helicase C-terminal" evidence="15">
    <location>
        <begin position="426"/>
        <end position="585"/>
    </location>
</feature>
<reference evidence="17" key="1">
    <citation type="submission" date="2007-11" db="EMBL/GenBank/DDBJ databases">
        <title>A sequence survey of the Palm lethal yellowing phytoplasma genome.</title>
        <authorList>
            <person name="Harrison N.A."/>
            <person name="Davis R.E."/>
            <person name="Helmick E.E."/>
        </authorList>
    </citation>
    <scope>NUCLEOTIDE SEQUENCE</scope>
    <source>
        <strain evidence="17">LYSS</strain>
    </source>
</reference>
<dbReference type="SUPFAM" id="SSF81886">
    <property type="entry name" value="Helical scaffold and wing domains of SecA"/>
    <property type="match status" value="1"/>
</dbReference>
<dbReference type="PROSITE" id="PS01312">
    <property type="entry name" value="SECA"/>
    <property type="match status" value="1"/>
</dbReference>
<dbReference type="CDD" id="cd18803">
    <property type="entry name" value="SF2_C_secA"/>
    <property type="match status" value="1"/>
</dbReference>
<evidence type="ECO:0000313" key="17">
    <source>
        <dbReference type="EMBL" id="ABX64405.1"/>
    </source>
</evidence>
<evidence type="ECO:0000256" key="11">
    <source>
        <dbReference type="ARBA" id="ARBA00023136"/>
    </source>
</evidence>
<keyword evidence="5 12" id="KW-0963">Cytoplasm</keyword>
<protein>
    <recommendedName>
        <fullName evidence="12 13">Protein translocase subunit SecA</fullName>
        <ecNumber evidence="12">7.4.2.8</ecNumber>
    </recommendedName>
</protein>
<dbReference type="Gene3D" id="3.40.50.300">
    <property type="entry name" value="P-loop containing nucleotide triphosphate hydrolases"/>
    <property type="match status" value="2"/>
</dbReference>
<evidence type="ECO:0000256" key="12">
    <source>
        <dbReference type="HAMAP-Rule" id="MF_01382"/>
    </source>
</evidence>
<evidence type="ECO:0000256" key="2">
    <source>
        <dbReference type="ARBA" id="ARBA00007650"/>
    </source>
</evidence>
<comment type="subunit">
    <text evidence="12">Monomer and homodimer. Part of the essential Sec protein translocation apparatus which comprises SecA, SecYEG and auxiliary proteins SecDF. Other proteins may also be involved.</text>
</comment>
<dbReference type="InterPro" id="IPR014018">
    <property type="entry name" value="SecA_motor_DEAD"/>
</dbReference>
<keyword evidence="7 12" id="KW-0067">ATP-binding</keyword>
<dbReference type="InterPro" id="IPR001650">
    <property type="entry name" value="Helicase_C-like"/>
</dbReference>
<comment type="catalytic activity">
    <reaction evidence="12">
        <text>ATP + H2O + cellular proteinSide 1 = ADP + phosphate + cellular proteinSide 2.</text>
        <dbReference type="EC" id="7.4.2.8"/>
    </reaction>
</comment>
<dbReference type="PROSITE" id="PS51194">
    <property type="entry name" value="HELICASE_CTER"/>
    <property type="match status" value="1"/>
</dbReference>
<feature type="binding site" evidence="12">
    <location>
        <begin position="110"/>
        <end position="114"/>
    </location>
    <ligand>
        <name>ATP</name>
        <dbReference type="ChEBI" id="CHEBI:30616"/>
    </ligand>
</feature>
<dbReference type="SMART" id="SM00958">
    <property type="entry name" value="SecA_PP_bind"/>
    <property type="match status" value="1"/>
</dbReference>
<dbReference type="InterPro" id="IPR036266">
    <property type="entry name" value="SecA_Wing/Scaffold_sf"/>
</dbReference>
<dbReference type="InterPro" id="IPR044722">
    <property type="entry name" value="SecA_SF2_C"/>
</dbReference>
<accession>A9QUV7</accession>
<evidence type="ECO:0000256" key="9">
    <source>
        <dbReference type="ARBA" id="ARBA00022967"/>
    </source>
</evidence>
<feature type="binding site" evidence="12">
    <location>
        <position position="500"/>
    </location>
    <ligand>
        <name>ATP</name>
        <dbReference type="ChEBI" id="CHEBI:30616"/>
    </ligand>
</feature>
<dbReference type="InterPro" id="IPR011116">
    <property type="entry name" value="SecA_Wing/Scaffold"/>
</dbReference>
<dbReference type="SUPFAM" id="SSF81767">
    <property type="entry name" value="Pre-protein crosslinking domain of SecA"/>
    <property type="match status" value="1"/>
</dbReference>
<feature type="domain" description="SecA family profile" evidence="16">
    <location>
        <begin position="8"/>
        <end position="578"/>
    </location>
</feature>
<dbReference type="SMART" id="SM00957">
    <property type="entry name" value="SecA_DEAD"/>
    <property type="match status" value="1"/>
</dbReference>
<dbReference type="PROSITE" id="PS51192">
    <property type="entry name" value="HELICASE_ATP_BIND_1"/>
    <property type="match status" value="1"/>
</dbReference>
<dbReference type="GO" id="GO:0008564">
    <property type="term" value="F:protein-exporting ATPase activity"/>
    <property type="evidence" value="ECO:0007669"/>
    <property type="project" value="UniProtKB-EC"/>
</dbReference>
<comment type="similarity">
    <text evidence="2 12 13">Belongs to the SecA family.</text>
</comment>
<dbReference type="InterPro" id="IPR011130">
    <property type="entry name" value="SecA_preprotein_X-link_dom"/>
</dbReference>
<dbReference type="FunFam" id="3.40.50.300:FF:000429">
    <property type="entry name" value="Preprotein translocase subunit SecA"/>
    <property type="match status" value="1"/>
</dbReference>
<keyword evidence="8 12" id="KW-0653">Protein transport</keyword>
<dbReference type="PRINTS" id="PR00906">
    <property type="entry name" value="SECA"/>
</dbReference>
<name>A9QUV7_9MOLU</name>
<dbReference type="InterPro" id="IPR000185">
    <property type="entry name" value="SecA"/>
</dbReference>
<dbReference type="AlphaFoldDB" id="A9QUV7"/>
<gene>
    <name evidence="12 17" type="primary">secA</name>
</gene>
<dbReference type="PANTHER" id="PTHR30612:SF0">
    <property type="entry name" value="CHLOROPLAST PROTEIN-TRANSPORTING ATPASE"/>
    <property type="match status" value="1"/>
</dbReference>
<dbReference type="InterPro" id="IPR011115">
    <property type="entry name" value="SecA_DEAD"/>
</dbReference>
<dbReference type="GO" id="GO:0031522">
    <property type="term" value="C:cell envelope Sec protein transport complex"/>
    <property type="evidence" value="ECO:0007669"/>
    <property type="project" value="TreeGrafter"/>
</dbReference>
<dbReference type="GO" id="GO:0005524">
    <property type="term" value="F:ATP binding"/>
    <property type="evidence" value="ECO:0007669"/>
    <property type="project" value="UniProtKB-UniRule"/>
</dbReference>
<dbReference type="Pfam" id="PF07517">
    <property type="entry name" value="SecA_DEAD"/>
    <property type="match status" value="1"/>
</dbReference>
<evidence type="ECO:0000256" key="6">
    <source>
        <dbReference type="ARBA" id="ARBA00022741"/>
    </source>
</evidence>
<feature type="binding site" evidence="12">
    <location>
        <position position="92"/>
    </location>
    <ligand>
        <name>ATP</name>
        <dbReference type="ChEBI" id="CHEBI:30616"/>
    </ligand>
</feature>
<dbReference type="EC" id="7.4.2.8" evidence="12"/>
<evidence type="ECO:0000256" key="3">
    <source>
        <dbReference type="ARBA" id="ARBA00022448"/>
    </source>
</evidence>
<dbReference type="EMBL" id="EU267187">
    <property type="protein sequence ID" value="ABX64405.1"/>
    <property type="molecule type" value="Genomic_DNA"/>
</dbReference>
<dbReference type="GO" id="GO:0043952">
    <property type="term" value="P:protein transport by the Sec complex"/>
    <property type="evidence" value="ECO:0007669"/>
    <property type="project" value="TreeGrafter"/>
</dbReference>
<dbReference type="GO" id="GO:0005829">
    <property type="term" value="C:cytosol"/>
    <property type="evidence" value="ECO:0007669"/>
    <property type="project" value="TreeGrafter"/>
</dbReference>
<evidence type="ECO:0000256" key="4">
    <source>
        <dbReference type="ARBA" id="ARBA00022475"/>
    </source>
</evidence>
<evidence type="ECO:0000256" key="1">
    <source>
        <dbReference type="ARBA" id="ARBA00004170"/>
    </source>
</evidence>
<dbReference type="InterPro" id="IPR020937">
    <property type="entry name" value="SecA_CS"/>
</dbReference>
<dbReference type="GO" id="GO:0005886">
    <property type="term" value="C:plasma membrane"/>
    <property type="evidence" value="ECO:0007669"/>
    <property type="project" value="UniProtKB-SubCell"/>
</dbReference>